<proteinExistence type="predicted"/>
<feature type="compositionally biased region" description="Basic and acidic residues" evidence="1">
    <location>
        <begin position="185"/>
        <end position="198"/>
    </location>
</feature>
<feature type="region of interest" description="Disordered" evidence="1">
    <location>
        <begin position="82"/>
        <end position="211"/>
    </location>
</feature>
<dbReference type="AlphaFoldDB" id="A0A3B4BAV6"/>
<evidence type="ECO:0000256" key="1">
    <source>
        <dbReference type="SAM" id="MobiDB-lite"/>
    </source>
</evidence>
<dbReference type="Proteomes" id="UP000261520">
    <property type="component" value="Unplaced"/>
</dbReference>
<keyword evidence="3" id="KW-1185">Reference proteome</keyword>
<dbReference type="Ensembl" id="ENSPMGT00000028635.1">
    <property type="protein sequence ID" value="ENSPMGP00000026882.1"/>
    <property type="gene ID" value="ENSPMGG00000021699.1"/>
</dbReference>
<accession>A0A3B4BAV6</accession>
<protein>
    <submittedName>
        <fullName evidence="2">Uncharacterized protein</fullName>
    </submittedName>
</protein>
<name>A0A3B4BAV6_9GOBI</name>
<reference evidence="2" key="1">
    <citation type="submission" date="2025-08" db="UniProtKB">
        <authorList>
            <consortium name="Ensembl"/>
        </authorList>
    </citation>
    <scope>IDENTIFICATION</scope>
</reference>
<evidence type="ECO:0000313" key="3">
    <source>
        <dbReference type="Proteomes" id="UP000261520"/>
    </source>
</evidence>
<reference evidence="2" key="2">
    <citation type="submission" date="2025-09" db="UniProtKB">
        <authorList>
            <consortium name="Ensembl"/>
        </authorList>
    </citation>
    <scope>IDENTIFICATION</scope>
</reference>
<organism evidence="2 3">
    <name type="scientific">Periophthalmus magnuspinnatus</name>
    <dbReference type="NCBI Taxonomy" id="409849"/>
    <lineage>
        <taxon>Eukaryota</taxon>
        <taxon>Metazoa</taxon>
        <taxon>Chordata</taxon>
        <taxon>Craniata</taxon>
        <taxon>Vertebrata</taxon>
        <taxon>Euteleostomi</taxon>
        <taxon>Actinopterygii</taxon>
        <taxon>Neopterygii</taxon>
        <taxon>Teleostei</taxon>
        <taxon>Neoteleostei</taxon>
        <taxon>Acanthomorphata</taxon>
        <taxon>Gobiaria</taxon>
        <taxon>Gobiiformes</taxon>
        <taxon>Gobioidei</taxon>
        <taxon>Gobiidae</taxon>
        <taxon>Oxudercinae</taxon>
        <taxon>Periophthalmus</taxon>
    </lineage>
</organism>
<feature type="compositionally biased region" description="Acidic residues" evidence="1">
    <location>
        <begin position="175"/>
        <end position="184"/>
    </location>
</feature>
<evidence type="ECO:0000313" key="2">
    <source>
        <dbReference type="Ensembl" id="ENSPMGP00000026882.1"/>
    </source>
</evidence>
<sequence>MFTTIYFSDTEDIKYMKLLKKKKSTFLNFIFKSSKPPPSCPSLSELHHEVPEMVFTSQLTQHQSLTCVCMTSEPYLWAAPGPAGTPSAPVWTRKPSTSCPGSPRKSAHALLPVRQKRTGSEPGTELESELAPDPGSEPGTEQGLAPEPKPESESGPELQPEGHPEPGTETPAGPEPEEEEEGEGEAGRRGERRAGEGGKRRRKGRDGEAGL</sequence>